<dbReference type="SMART" id="SM00530">
    <property type="entry name" value="HTH_XRE"/>
    <property type="match status" value="1"/>
</dbReference>
<reference evidence="2" key="1">
    <citation type="submission" date="2021-01" db="EMBL/GenBank/DDBJ databases">
        <title>Whole genome shotgun sequence of Sphaerisporangium rufum NBRC 109079.</title>
        <authorList>
            <person name="Komaki H."/>
            <person name="Tamura T."/>
        </authorList>
    </citation>
    <scope>NUCLEOTIDE SEQUENCE</scope>
    <source>
        <strain evidence="2">NBRC 109079</strain>
    </source>
</reference>
<accession>A0A919R2J7</accession>
<dbReference type="Pfam" id="PF19054">
    <property type="entry name" value="DUF5753"/>
    <property type="match status" value="1"/>
</dbReference>
<keyword evidence="3" id="KW-1185">Reference proteome</keyword>
<dbReference type="GO" id="GO:0003677">
    <property type="term" value="F:DNA binding"/>
    <property type="evidence" value="ECO:0007669"/>
    <property type="project" value="InterPro"/>
</dbReference>
<evidence type="ECO:0000313" key="2">
    <source>
        <dbReference type="EMBL" id="GII75920.1"/>
    </source>
</evidence>
<dbReference type="Proteomes" id="UP000655287">
    <property type="component" value="Unassembled WGS sequence"/>
</dbReference>
<comment type="caution">
    <text evidence="2">The sequence shown here is derived from an EMBL/GenBank/DDBJ whole genome shotgun (WGS) entry which is preliminary data.</text>
</comment>
<dbReference type="EMBL" id="BOOU01000013">
    <property type="protein sequence ID" value="GII75920.1"/>
    <property type="molecule type" value="Genomic_DNA"/>
</dbReference>
<dbReference type="InterPro" id="IPR043917">
    <property type="entry name" value="DUF5753"/>
</dbReference>
<dbReference type="CDD" id="cd00093">
    <property type="entry name" value="HTH_XRE"/>
    <property type="match status" value="1"/>
</dbReference>
<dbReference type="SUPFAM" id="SSF47413">
    <property type="entry name" value="lambda repressor-like DNA-binding domains"/>
    <property type="match status" value="1"/>
</dbReference>
<proteinExistence type="predicted"/>
<dbReference type="Pfam" id="PF13560">
    <property type="entry name" value="HTH_31"/>
    <property type="match status" value="1"/>
</dbReference>
<feature type="domain" description="HTH cro/C1-type" evidence="1">
    <location>
        <begin position="18"/>
        <end position="51"/>
    </location>
</feature>
<dbReference type="InterPro" id="IPR010982">
    <property type="entry name" value="Lambda_DNA-bd_dom_sf"/>
</dbReference>
<evidence type="ECO:0000259" key="1">
    <source>
        <dbReference type="PROSITE" id="PS50943"/>
    </source>
</evidence>
<dbReference type="InterPro" id="IPR001387">
    <property type="entry name" value="Cro/C1-type_HTH"/>
</dbReference>
<dbReference type="AlphaFoldDB" id="A0A919R2J7"/>
<organism evidence="2 3">
    <name type="scientific">Sphaerisporangium rufum</name>
    <dbReference type="NCBI Taxonomy" id="1381558"/>
    <lineage>
        <taxon>Bacteria</taxon>
        <taxon>Bacillati</taxon>
        <taxon>Actinomycetota</taxon>
        <taxon>Actinomycetes</taxon>
        <taxon>Streptosporangiales</taxon>
        <taxon>Streptosporangiaceae</taxon>
        <taxon>Sphaerisporangium</taxon>
    </lineage>
</organism>
<dbReference type="Gene3D" id="1.10.260.40">
    <property type="entry name" value="lambda repressor-like DNA-binding domains"/>
    <property type="match status" value="1"/>
</dbReference>
<dbReference type="PROSITE" id="PS50943">
    <property type="entry name" value="HTH_CROC1"/>
    <property type="match status" value="1"/>
</dbReference>
<gene>
    <name evidence="2" type="ORF">Sru01_09020</name>
</gene>
<protein>
    <submittedName>
        <fullName evidence="2">Transcriptional regulator</fullName>
    </submittedName>
</protein>
<sequence>MGDLDPRLTPAQRVGRELARFRNQAGLTQARLAARLDVSPSLVAHVERGARTLKCDVAGKCDELFKTDGRFTRLCRGLSASVLLPTWFAGWLDEIEPRARVFRSWDPLLIPGFLQTEEYARAVFRGHRKLSEEAVDKRVQARMMRNTLVTRDDPPEIWIPIDEGVLYRNIGGREVMAAQLAHLLLVAEWRNVTLQVVPSDTPCTDGLLSAFTIAELDDAPTAVYVDSAGNGEVSTDHELVSLIWGRYDTLRAEAYRPIDSLAKIREARRKWTEDT</sequence>
<dbReference type="RefSeq" id="WP_203982563.1">
    <property type="nucleotide sequence ID" value="NZ_BOOU01000013.1"/>
</dbReference>
<evidence type="ECO:0000313" key="3">
    <source>
        <dbReference type="Proteomes" id="UP000655287"/>
    </source>
</evidence>
<name>A0A919R2J7_9ACTN</name>